<gene>
    <name evidence="1" type="ORF">FOB60_003207</name>
</gene>
<name>A0A8X7NK81_CANPA</name>
<protein>
    <submittedName>
        <fullName evidence="1">Uncharacterized protein</fullName>
    </submittedName>
</protein>
<dbReference type="Proteomes" id="UP000590412">
    <property type="component" value="Unassembled WGS sequence"/>
</dbReference>
<organism evidence="1 2">
    <name type="scientific">Candida parapsilosis</name>
    <name type="common">Yeast</name>
    <dbReference type="NCBI Taxonomy" id="5480"/>
    <lineage>
        <taxon>Eukaryota</taxon>
        <taxon>Fungi</taxon>
        <taxon>Dikarya</taxon>
        <taxon>Ascomycota</taxon>
        <taxon>Saccharomycotina</taxon>
        <taxon>Pichiomycetes</taxon>
        <taxon>Debaryomycetaceae</taxon>
        <taxon>Candida/Lodderomyces clade</taxon>
        <taxon>Candida</taxon>
    </lineage>
</organism>
<dbReference type="OrthoDB" id="4080041at2759"/>
<comment type="caution">
    <text evidence="1">The sequence shown here is derived from an EMBL/GenBank/DDBJ whole genome shotgun (WGS) entry which is preliminary data.</text>
</comment>
<sequence length="163" mass="19470">MSSQRKLNGYLERKDSLISEYQALKSEFTPEQQNRFYILIKLDEQLYEYHVCVSYLESQQMTHKPKLDPKDLKSWQTKMKIIPEKIRQLENEIFVDDLLTTAPRLSIIRKEIMDNAKEAGKIIHSYEVMNPKQAWHFLDDRIYELKTNSDRESKQENVNETAK</sequence>
<accession>A0A8X7NK81</accession>
<reference evidence="1" key="1">
    <citation type="submission" date="2020-03" db="EMBL/GenBank/DDBJ databases">
        <title>FDA dAtabase for Regulatory Grade micrObial Sequences (FDA-ARGOS): Supporting development and validation of Infectious Disease Dx tests.</title>
        <authorList>
            <person name="Campos J."/>
            <person name="Goldberg B."/>
            <person name="Tallon L."/>
            <person name="Sadzewicz L."/>
            <person name="Vavikolanu K."/>
            <person name="Mehta A."/>
            <person name="Aluvathingal J."/>
            <person name="Nadendla S."/>
            <person name="Nandy P."/>
            <person name="Geyer C."/>
            <person name="Yan Y."/>
            <person name="Sichtig H."/>
        </authorList>
    </citation>
    <scope>NUCLEOTIDE SEQUENCE [LARGE SCALE GENOMIC DNA]</scope>
    <source>
        <strain evidence="1">FDAARGOS_652</strain>
    </source>
</reference>
<dbReference type="EMBL" id="JABWAB010000004">
    <property type="protein sequence ID" value="KAF6052951.1"/>
    <property type="molecule type" value="Genomic_DNA"/>
</dbReference>
<evidence type="ECO:0000313" key="2">
    <source>
        <dbReference type="Proteomes" id="UP000590412"/>
    </source>
</evidence>
<proteinExistence type="predicted"/>
<dbReference type="AlphaFoldDB" id="A0A8X7NK81"/>
<evidence type="ECO:0000313" key="1">
    <source>
        <dbReference type="EMBL" id="KAF6052951.1"/>
    </source>
</evidence>